<evidence type="ECO:0000256" key="5">
    <source>
        <dbReference type="ARBA" id="ARBA00022801"/>
    </source>
</evidence>
<evidence type="ECO:0000256" key="2">
    <source>
        <dbReference type="ARBA" id="ARBA00022596"/>
    </source>
</evidence>
<evidence type="ECO:0000256" key="3">
    <source>
        <dbReference type="ARBA" id="ARBA00022723"/>
    </source>
</evidence>
<dbReference type="GO" id="GO:0005525">
    <property type="term" value="F:GTP binding"/>
    <property type="evidence" value="ECO:0007669"/>
    <property type="project" value="UniProtKB-KW"/>
</dbReference>
<protein>
    <recommendedName>
        <fullName evidence="8">CobW/HypB/UreG nucleotide-binding domain-containing protein</fullName>
    </recommendedName>
</protein>
<dbReference type="Pfam" id="PF02492">
    <property type="entry name" value="cobW"/>
    <property type="match status" value="1"/>
</dbReference>
<feature type="domain" description="CobW/HypB/UreG nucleotide-binding" evidence="8">
    <location>
        <begin position="36"/>
        <end position="95"/>
    </location>
</feature>
<organism evidence="9">
    <name type="scientific">marine sediment metagenome</name>
    <dbReference type="NCBI Taxonomy" id="412755"/>
    <lineage>
        <taxon>unclassified sequences</taxon>
        <taxon>metagenomes</taxon>
        <taxon>ecological metagenomes</taxon>
    </lineage>
</organism>
<accession>X0ULV9</accession>
<dbReference type="AlphaFoldDB" id="X0ULV9"/>
<name>X0ULV9_9ZZZZ</name>
<keyword evidence="5" id="KW-0378">Hydrolase</keyword>
<dbReference type="GO" id="GO:0016151">
    <property type="term" value="F:nickel cation binding"/>
    <property type="evidence" value="ECO:0007669"/>
    <property type="project" value="InterPro"/>
</dbReference>
<keyword evidence="2" id="KW-0533">Nickel</keyword>
<comment type="similarity">
    <text evidence="1">Belongs to the SIMIBI class G3E GTPase family. HypB/HupM subfamily.</text>
</comment>
<keyword evidence="4" id="KW-0547">Nucleotide-binding</keyword>
<dbReference type="InterPro" id="IPR003495">
    <property type="entry name" value="CobW/HypB/UreG_nucleotide-bd"/>
</dbReference>
<proteinExistence type="inferred from homology"/>
<reference evidence="9" key="1">
    <citation type="journal article" date="2014" name="Front. Microbiol.">
        <title>High frequency of phylogenetically diverse reductive dehalogenase-homologous genes in deep subseafloor sedimentary metagenomes.</title>
        <authorList>
            <person name="Kawai M."/>
            <person name="Futagami T."/>
            <person name="Toyoda A."/>
            <person name="Takaki Y."/>
            <person name="Nishi S."/>
            <person name="Hori S."/>
            <person name="Arai W."/>
            <person name="Tsubouchi T."/>
            <person name="Morono Y."/>
            <person name="Uchiyama I."/>
            <person name="Ito T."/>
            <person name="Fujiyama A."/>
            <person name="Inagaki F."/>
            <person name="Takami H."/>
        </authorList>
    </citation>
    <scope>NUCLEOTIDE SEQUENCE</scope>
    <source>
        <strain evidence="9">Expedition CK06-06</strain>
    </source>
</reference>
<evidence type="ECO:0000313" key="9">
    <source>
        <dbReference type="EMBL" id="GAG00287.1"/>
    </source>
</evidence>
<dbReference type="Gene3D" id="3.40.50.300">
    <property type="entry name" value="P-loop containing nucleotide triphosphate hydrolases"/>
    <property type="match status" value="1"/>
</dbReference>
<evidence type="ECO:0000256" key="7">
    <source>
        <dbReference type="ARBA" id="ARBA00023134"/>
    </source>
</evidence>
<dbReference type="InterPro" id="IPR004392">
    <property type="entry name" value="Hyd_mat_HypB"/>
</dbReference>
<dbReference type="InterPro" id="IPR027417">
    <property type="entry name" value="P-loop_NTPase"/>
</dbReference>
<evidence type="ECO:0000256" key="1">
    <source>
        <dbReference type="ARBA" id="ARBA00006211"/>
    </source>
</evidence>
<sequence>MSKRSIKVYRELSGENAKWAESNRKLLSDSGTVMLNLIGSPGCGKTKLLESLAEHLPGRFAVLEGDIETTRDAERLDAVNIMVSQLVTGGACHLAAKLVHHGL</sequence>
<dbReference type="GO" id="GO:0008270">
    <property type="term" value="F:zinc ion binding"/>
    <property type="evidence" value="ECO:0007669"/>
    <property type="project" value="TreeGrafter"/>
</dbReference>
<keyword evidence="6" id="KW-0862">Zinc</keyword>
<evidence type="ECO:0000259" key="8">
    <source>
        <dbReference type="Pfam" id="PF02492"/>
    </source>
</evidence>
<evidence type="ECO:0000256" key="6">
    <source>
        <dbReference type="ARBA" id="ARBA00022833"/>
    </source>
</evidence>
<dbReference type="GO" id="GO:0051604">
    <property type="term" value="P:protein maturation"/>
    <property type="evidence" value="ECO:0007669"/>
    <property type="project" value="InterPro"/>
</dbReference>
<dbReference type="SUPFAM" id="SSF52540">
    <property type="entry name" value="P-loop containing nucleoside triphosphate hydrolases"/>
    <property type="match status" value="1"/>
</dbReference>
<dbReference type="PANTHER" id="PTHR30134:SF2">
    <property type="entry name" value="HYDROGENASE MATURATION FACTOR HYPB"/>
    <property type="match status" value="1"/>
</dbReference>
<feature type="non-terminal residue" evidence="9">
    <location>
        <position position="103"/>
    </location>
</feature>
<comment type="caution">
    <text evidence="9">The sequence shown here is derived from an EMBL/GenBank/DDBJ whole genome shotgun (WGS) entry which is preliminary data.</text>
</comment>
<evidence type="ECO:0000256" key="4">
    <source>
        <dbReference type="ARBA" id="ARBA00022741"/>
    </source>
</evidence>
<dbReference type="PANTHER" id="PTHR30134">
    <property type="entry name" value="HYDROGENASE PROTEIN ASSEMBLY PROTEIN, NICKEL CHAPERONE"/>
    <property type="match status" value="1"/>
</dbReference>
<gene>
    <name evidence="9" type="ORF">S01H1_45388</name>
</gene>
<dbReference type="GO" id="GO:0003924">
    <property type="term" value="F:GTPase activity"/>
    <property type="evidence" value="ECO:0007669"/>
    <property type="project" value="InterPro"/>
</dbReference>
<keyword evidence="7" id="KW-0342">GTP-binding</keyword>
<keyword evidence="3" id="KW-0479">Metal-binding</keyword>
<dbReference type="EMBL" id="BARS01028999">
    <property type="protein sequence ID" value="GAG00287.1"/>
    <property type="molecule type" value="Genomic_DNA"/>
</dbReference>